<gene>
    <name evidence="1" type="ORF">G3W53_27130</name>
</gene>
<feature type="non-terminal residue" evidence="1">
    <location>
        <position position="73"/>
    </location>
</feature>
<name>A0A8T6QIZ7_ECOLX</name>
<dbReference type="EMBL" id="JAAGYP010000200">
    <property type="protein sequence ID" value="NEN73643.1"/>
    <property type="molecule type" value="Genomic_DNA"/>
</dbReference>
<reference evidence="1 2" key="1">
    <citation type="submission" date="2020-02" db="EMBL/GenBank/DDBJ databases">
        <authorList>
            <person name="Subbiah M."/>
            <person name="Call D."/>
        </authorList>
    </citation>
    <scope>NUCLEOTIDE SEQUENCE [LARGE SCALE GENOMIC DNA]</scope>
    <source>
        <strain evidence="1 2">8375wB1</strain>
    </source>
</reference>
<organism evidence="1 2">
    <name type="scientific">Escherichia coli</name>
    <dbReference type="NCBI Taxonomy" id="562"/>
    <lineage>
        <taxon>Bacteria</taxon>
        <taxon>Pseudomonadati</taxon>
        <taxon>Pseudomonadota</taxon>
        <taxon>Gammaproteobacteria</taxon>
        <taxon>Enterobacterales</taxon>
        <taxon>Enterobacteriaceae</taxon>
        <taxon>Escherichia</taxon>
    </lineage>
</organism>
<accession>A0A8T6QIZ7</accession>
<proteinExistence type="predicted"/>
<comment type="caution">
    <text evidence="1">The sequence shown here is derived from an EMBL/GenBank/DDBJ whole genome shotgun (WGS) entry which is preliminary data.</text>
</comment>
<dbReference type="Proteomes" id="UP000471360">
    <property type="component" value="Unassembled WGS sequence"/>
</dbReference>
<protein>
    <submittedName>
        <fullName evidence="1">Uncharacterized protein</fullName>
    </submittedName>
</protein>
<evidence type="ECO:0000313" key="2">
    <source>
        <dbReference type="Proteomes" id="UP000471360"/>
    </source>
</evidence>
<sequence length="73" mass="8519">MNKIKSRMKSLFKISGNHYEWKDKKHAIMRTDIKKNIEIIKREFDGCIFMKATLHGIKIGGIALTRNDGENKK</sequence>
<evidence type="ECO:0000313" key="1">
    <source>
        <dbReference type="EMBL" id="NEN73643.1"/>
    </source>
</evidence>
<dbReference type="AlphaFoldDB" id="A0A8T6QIZ7"/>